<comment type="subcellular location">
    <subcellularLocation>
        <location evidence="6">Cell membrane</location>
        <topology evidence="6">Multi-pass membrane protein</topology>
    </subcellularLocation>
    <subcellularLocation>
        <location evidence="1">Membrane</location>
    </subcellularLocation>
</comment>
<comment type="caution">
    <text evidence="7">The sequence shown here is derived from an EMBL/GenBank/DDBJ whole genome shotgun (WGS) entry which is preliminary data.</text>
</comment>
<evidence type="ECO:0000256" key="1">
    <source>
        <dbReference type="ARBA" id="ARBA00004370"/>
    </source>
</evidence>
<dbReference type="Proteomes" id="UP000235547">
    <property type="component" value="Unassembled WGS sequence"/>
</dbReference>
<dbReference type="InterPro" id="IPR002994">
    <property type="entry name" value="Surf1/Shy1"/>
</dbReference>
<evidence type="ECO:0000256" key="5">
    <source>
        <dbReference type="ARBA" id="ARBA00023136"/>
    </source>
</evidence>
<evidence type="ECO:0000313" key="7">
    <source>
        <dbReference type="EMBL" id="PMR82428.1"/>
    </source>
</evidence>
<dbReference type="GO" id="GO:0005886">
    <property type="term" value="C:plasma membrane"/>
    <property type="evidence" value="ECO:0007669"/>
    <property type="project" value="UniProtKB-SubCell"/>
</dbReference>
<proteinExistence type="inferred from homology"/>
<keyword evidence="8" id="KW-1185">Reference proteome</keyword>
<reference evidence="7 8" key="1">
    <citation type="submission" date="2018-01" db="EMBL/GenBank/DDBJ databases">
        <title>Halomonas endophytica sp. nov., isolated from storage liquid in the stems of Populus euphratica.</title>
        <authorList>
            <person name="Chen C."/>
        </authorList>
    </citation>
    <scope>NUCLEOTIDE SEQUENCE [LARGE SCALE GENOMIC DNA]</scope>
    <source>
        <strain evidence="7 8">BZ-SZ-XJ27</strain>
    </source>
</reference>
<protein>
    <recommendedName>
        <fullName evidence="6">SURF1-like protein</fullName>
    </recommendedName>
</protein>
<dbReference type="PANTHER" id="PTHR23427:SF2">
    <property type="entry name" value="SURFEIT LOCUS PROTEIN 1"/>
    <property type="match status" value="1"/>
</dbReference>
<dbReference type="AlphaFoldDB" id="A0A2N7UPQ7"/>
<evidence type="ECO:0000256" key="3">
    <source>
        <dbReference type="ARBA" id="ARBA00022692"/>
    </source>
</evidence>
<organism evidence="7 8">
    <name type="scientific">Halomonas urumqiensis</name>
    <dbReference type="NCBI Taxonomy" id="1684789"/>
    <lineage>
        <taxon>Bacteria</taxon>
        <taxon>Pseudomonadati</taxon>
        <taxon>Pseudomonadota</taxon>
        <taxon>Gammaproteobacteria</taxon>
        <taxon>Oceanospirillales</taxon>
        <taxon>Halomonadaceae</taxon>
        <taxon>Halomonas</taxon>
    </lineage>
</organism>
<gene>
    <name evidence="7" type="ORF">C1H70_01530</name>
</gene>
<name>A0A2N7UPQ7_9GAMM</name>
<evidence type="ECO:0000256" key="2">
    <source>
        <dbReference type="ARBA" id="ARBA00007165"/>
    </source>
</evidence>
<accession>A0A2N7UPQ7</accession>
<dbReference type="PANTHER" id="PTHR23427">
    <property type="entry name" value="SURFEIT LOCUS PROTEIN"/>
    <property type="match status" value="1"/>
</dbReference>
<evidence type="ECO:0000256" key="6">
    <source>
        <dbReference type="RuleBase" id="RU363076"/>
    </source>
</evidence>
<dbReference type="PROSITE" id="PS50895">
    <property type="entry name" value="SURF1"/>
    <property type="match status" value="1"/>
</dbReference>
<dbReference type="Pfam" id="PF02104">
    <property type="entry name" value="SURF1"/>
    <property type="match status" value="1"/>
</dbReference>
<feature type="transmembrane region" description="Helical" evidence="6">
    <location>
        <begin position="205"/>
        <end position="225"/>
    </location>
</feature>
<dbReference type="EMBL" id="PNRG01000004">
    <property type="protein sequence ID" value="PMR82428.1"/>
    <property type="molecule type" value="Genomic_DNA"/>
</dbReference>
<keyword evidence="3 6" id="KW-0812">Transmembrane</keyword>
<dbReference type="InterPro" id="IPR045214">
    <property type="entry name" value="Surf1/Surf4"/>
</dbReference>
<evidence type="ECO:0000256" key="4">
    <source>
        <dbReference type="ARBA" id="ARBA00022989"/>
    </source>
</evidence>
<comment type="similarity">
    <text evidence="2 6">Belongs to the SURF1 family.</text>
</comment>
<evidence type="ECO:0000313" key="8">
    <source>
        <dbReference type="Proteomes" id="UP000235547"/>
    </source>
</evidence>
<feature type="transmembrane region" description="Helical" evidence="6">
    <location>
        <begin position="21"/>
        <end position="42"/>
    </location>
</feature>
<dbReference type="RefSeq" id="WP_102586577.1">
    <property type="nucleotide sequence ID" value="NZ_BNAE01000001.1"/>
</dbReference>
<keyword evidence="4 6" id="KW-1133">Transmembrane helix</keyword>
<sequence>MGHSLNRDGSQDASPGNRRQWLWWTFWSILVVLGIVLGIWQWERADDKREYLARLDAAPRLESPAQTPPDGSFLTLTGTYLAAETLFLDNRTFDGRLGVAPLTPFEDENGRFWLIQRGFLETGTSRETPQVETPDGRVTLAGRWQTANEGTPVFGENREGQRLQRMALDAWSSDFAHDGWLHLEQGPGHLESWWTPSVMPPSRHLGYAVQWWGLSLAALVVMLVGSRRFSRRIR</sequence>
<keyword evidence="5 6" id="KW-0472">Membrane</keyword>
<keyword evidence="6" id="KW-1003">Cell membrane</keyword>
<dbReference type="OrthoDB" id="9789940at2"/>
<dbReference type="CDD" id="cd06662">
    <property type="entry name" value="SURF1"/>
    <property type="match status" value="1"/>
</dbReference>